<dbReference type="GeneID" id="27363648"/>
<proteinExistence type="predicted"/>
<protein>
    <submittedName>
        <fullName evidence="2">Uncharacterized protein</fullName>
    </submittedName>
</protein>
<gene>
    <name evidence="2" type="ORF">PV06_11574</name>
</gene>
<reference evidence="2 3" key="1">
    <citation type="submission" date="2015-01" db="EMBL/GenBank/DDBJ databases">
        <title>The Genome Sequence of Exophiala oligosperma CBS72588.</title>
        <authorList>
            <consortium name="The Broad Institute Genomics Platform"/>
            <person name="Cuomo C."/>
            <person name="de Hoog S."/>
            <person name="Gorbushina A."/>
            <person name="Stielow B."/>
            <person name="Teixiera M."/>
            <person name="Abouelleil A."/>
            <person name="Chapman S.B."/>
            <person name="Priest M."/>
            <person name="Young S.K."/>
            <person name="Wortman J."/>
            <person name="Nusbaum C."/>
            <person name="Birren B."/>
        </authorList>
    </citation>
    <scope>NUCLEOTIDE SEQUENCE [LARGE SCALE GENOMIC DNA]</scope>
    <source>
        <strain evidence="2 3">CBS 72588</strain>
    </source>
</reference>
<organism evidence="2 3">
    <name type="scientific">Exophiala oligosperma</name>
    <dbReference type="NCBI Taxonomy" id="215243"/>
    <lineage>
        <taxon>Eukaryota</taxon>
        <taxon>Fungi</taxon>
        <taxon>Dikarya</taxon>
        <taxon>Ascomycota</taxon>
        <taxon>Pezizomycotina</taxon>
        <taxon>Eurotiomycetes</taxon>
        <taxon>Chaetothyriomycetidae</taxon>
        <taxon>Chaetothyriales</taxon>
        <taxon>Herpotrichiellaceae</taxon>
        <taxon>Exophiala</taxon>
    </lineage>
</organism>
<dbReference type="EMBL" id="KN847373">
    <property type="protein sequence ID" value="KIW36124.1"/>
    <property type="molecule type" value="Genomic_DNA"/>
</dbReference>
<dbReference type="Proteomes" id="UP000053342">
    <property type="component" value="Unassembled WGS sequence"/>
</dbReference>
<evidence type="ECO:0000313" key="2">
    <source>
        <dbReference type="EMBL" id="KIW36124.1"/>
    </source>
</evidence>
<keyword evidence="3" id="KW-1185">Reference proteome</keyword>
<keyword evidence="1" id="KW-1133">Transmembrane helix</keyword>
<evidence type="ECO:0000313" key="3">
    <source>
        <dbReference type="Proteomes" id="UP000053342"/>
    </source>
</evidence>
<dbReference type="VEuPathDB" id="FungiDB:PV06_11574"/>
<name>A0A0D2DK73_9EURO</name>
<evidence type="ECO:0000256" key="1">
    <source>
        <dbReference type="SAM" id="Phobius"/>
    </source>
</evidence>
<dbReference type="RefSeq" id="XP_016256340.1">
    <property type="nucleotide sequence ID" value="XM_016413280.1"/>
</dbReference>
<dbReference type="AlphaFoldDB" id="A0A0D2DK73"/>
<dbReference type="HOGENOM" id="CLU_1777454_0_0_1"/>
<feature type="transmembrane region" description="Helical" evidence="1">
    <location>
        <begin position="6"/>
        <end position="32"/>
    </location>
</feature>
<keyword evidence="1" id="KW-0812">Transmembrane</keyword>
<dbReference type="OrthoDB" id="444631at2759"/>
<accession>A0A0D2DK73</accession>
<keyword evidence="1" id="KW-0472">Membrane</keyword>
<sequence length="146" mass="15631">MSGTQAVGISMTFSAVALVFVLFRCTSSILFVGRVLKEDMLICVAMLWSFGLSGAIEVERQNGMGGAVAQLVYRGFAPDARRSALRAASSDESLIGLPNNSASTDDRKAIYHALQVQTLHELLRDFIGRNGGSPPLVSSSLAFTKF</sequence>